<evidence type="ECO:0000313" key="2">
    <source>
        <dbReference type="Proteomes" id="UP001597045"/>
    </source>
</evidence>
<comment type="caution">
    <text evidence="1">The sequence shown here is derived from an EMBL/GenBank/DDBJ whole genome shotgun (WGS) entry which is preliminary data.</text>
</comment>
<gene>
    <name evidence="1" type="ORF">ACFQ1S_14335</name>
</gene>
<name>A0ABW3MCF8_9PSEU</name>
<feature type="non-terminal residue" evidence="1">
    <location>
        <position position="254"/>
    </location>
</feature>
<protein>
    <submittedName>
        <fullName evidence="1">Uncharacterized protein</fullName>
    </submittedName>
</protein>
<dbReference type="EMBL" id="JBHTIS010000739">
    <property type="protein sequence ID" value="MFD1046645.1"/>
    <property type="molecule type" value="Genomic_DNA"/>
</dbReference>
<accession>A0ABW3MCF8</accession>
<keyword evidence="2" id="KW-1185">Reference proteome</keyword>
<dbReference type="Proteomes" id="UP001597045">
    <property type="component" value="Unassembled WGS sequence"/>
</dbReference>
<evidence type="ECO:0000313" key="1">
    <source>
        <dbReference type="EMBL" id="MFD1046645.1"/>
    </source>
</evidence>
<sequence length="254" mass="28198">MCLSVAPASFSETIQYVGRKNHPWLGRIEVLGYQNRAQNLHAGPNAMVLHIPARLTEANFIDVSDYAVLQRMVSTIWQPGPGGAGYGSYGGFGGSSPVQVFDHGTYTILVAENPTKIPAALKQVPRNRRPQLRRELFRFYARNFPNHSLVLCCFDGTLQADPLLMWYPPADERVYVLPSLDGHTGRAPDLEQYVSVDHWLVFGGDDFPEHWGRSIEYPGVSDHVRSFLPDRITGTYRGGGVPNGDFAISRANLA</sequence>
<reference evidence="2" key="1">
    <citation type="journal article" date="2019" name="Int. J. Syst. Evol. Microbiol.">
        <title>The Global Catalogue of Microorganisms (GCM) 10K type strain sequencing project: providing services to taxonomists for standard genome sequencing and annotation.</title>
        <authorList>
            <consortium name="The Broad Institute Genomics Platform"/>
            <consortium name="The Broad Institute Genome Sequencing Center for Infectious Disease"/>
            <person name="Wu L."/>
            <person name="Ma J."/>
        </authorList>
    </citation>
    <scope>NUCLEOTIDE SEQUENCE [LARGE SCALE GENOMIC DNA]</scope>
    <source>
        <strain evidence="2">JCM 31486</strain>
    </source>
</reference>
<organism evidence="1 2">
    <name type="scientific">Kibdelosporangium lantanae</name>
    <dbReference type="NCBI Taxonomy" id="1497396"/>
    <lineage>
        <taxon>Bacteria</taxon>
        <taxon>Bacillati</taxon>
        <taxon>Actinomycetota</taxon>
        <taxon>Actinomycetes</taxon>
        <taxon>Pseudonocardiales</taxon>
        <taxon>Pseudonocardiaceae</taxon>
        <taxon>Kibdelosporangium</taxon>
    </lineage>
</organism>
<proteinExistence type="predicted"/>